<dbReference type="AlphaFoldDB" id="A0A5K7Z2C1"/>
<dbReference type="OrthoDB" id="6637795at2"/>
<dbReference type="Proteomes" id="UP000427769">
    <property type="component" value="Chromosome"/>
</dbReference>
<evidence type="ECO:0000313" key="4">
    <source>
        <dbReference type="Proteomes" id="UP000427769"/>
    </source>
</evidence>
<evidence type="ECO:0000313" key="3">
    <source>
        <dbReference type="EMBL" id="BBO74409.1"/>
    </source>
</evidence>
<dbReference type="EMBL" id="AP021875">
    <property type="protein sequence ID" value="BBO74409.1"/>
    <property type="molecule type" value="Genomic_DNA"/>
</dbReference>
<sequence>MTPSQKQASIRARRAVMQAAGKRMPRKRRPPAQLHPRAIERAYFAAILRVTAPFFDEVSKALPAALPRILAARDSDLRADGKAFRLDVGYGDLIGEVFDGIRLNVATRVTDAAAGAVAKQFADRTSEFNRNQVDRQFEAVLGIPVLRQEKWLRPKLEAFVLQNTGMIKDITEKGAKDIQTLVMARVEAGDSTRTIEKAIRQKLDTTKRRARFIARDQVSKLNGKLTELRQVEAGVEEYIWRSTKDGADRASHLRKDGNRFRWDDPPETGHPGDDFQCRCSAEPVLDEFIEYQAKVKEAA</sequence>
<evidence type="ECO:0000259" key="2">
    <source>
        <dbReference type="Pfam" id="PF04233"/>
    </source>
</evidence>
<keyword evidence="4" id="KW-1185">Reference proteome</keyword>
<dbReference type="Pfam" id="PF04233">
    <property type="entry name" value="Phage_Mu_F"/>
    <property type="match status" value="1"/>
</dbReference>
<gene>
    <name evidence="3" type="ORF">DSCW_18260</name>
</gene>
<feature type="domain" description="Phage head morphogenesis" evidence="2">
    <location>
        <begin position="176"/>
        <end position="281"/>
    </location>
</feature>
<dbReference type="RefSeq" id="WP_155303447.1">
    <property type="nucleotide sequence ID" value="NZ_AP021875.1"/>
</dbReference>
<protein>
    <recommendedName>
        <fullName evidence="2">Phage head morphogenesis domain-containing protein</fullName>
    </recommendedName>
</protein>
<dbReference type="NCBIfam" id="TIGR01641">
    <property type="entry name" value="phageSPP1_gp7"/>
    <property type="match status" value="1"/>
</dbReference>
<accession>A0A5K7Z2C1</accession>
<organism evidence="3 4">
    <name type="scientific">Desulfosarcina widdelii</name>
    <dbReference type="NCBI Taxonomy" id="947919"/>
    <lineage>
        <taxon>Bacteria</taxon>
        <taxon>Pseudomonadati</taxon>
        <taxon>Thermodesulfobacteriota</taxon>
        <taxon>Desulfobacteria</taxon>
        <taxon>Desulfobacterales</taxon>
        <taxon>Desulfosarcinaceae</taxon>
        <taxon>Desulfosarcina</taxon>
    </lineage>
</organism>
<feature type="compositionally biased region" description="Basic and acidic residues" evidence="1">
    <location>
        <begin position="250"/>
        <end position="264"/>
    </location>
</feature>
<reference evidence="3 4" key="1">
    <citation type="submission" date="2019-11" db="EMBL/GenBank/DDBJ databases">
        <title>Comparative genomics of hydrocarbon-degrading Desulfosarcina strains.</title>
        <authorList>
            <person name="Watanabe M."/>
            <person name="Kojima H."/>
            <person name="Fukui M."/>
        </authorList>
    </citation>
    <scope>NUCLEOTIDE SEQUENCE [LARGE SCALE GENOMIC DNA]</scope>
    <source>
        <strain evidence="3 4">PP31</strain>
    </source>
</reference>
<dbReference type="KEGG" id="dwd:DSCW_18260"/>
<dbReference type="InterPro" id="IPR006528">
    <property type="entry name" value="Phage_head_morphogenesis_dom"/>
</dbReference>
<name>A0A5K7Z2C1_9BACT</name>
<evidence type="ECO:0000256" key="1">
    <source>
        <dbReference type="SAM" id="MobiDB-lite"/>
    </source>
</evidence>
<feature type="region of interest" description="Disordered" evidence="1">
    <location>
        <begin position="250"/>
        <end position="274"/>
    </location>
</feature>
<feature type="region of interest" description="Disordered" evidence="1">
    <location>
        <begin position="1"/>
        <end position="33"/>
    </location>
</feature>
<proteinExistence type="predicted"/>